<comment type="caution">
    <text evidence="1">The sequence shown here is derived from an EMBL/GenBank/DDBJ whole genome shotgun (WGS) entry which is preliminary data.</text>
</comment>
<name>A0AAE1DSM9_9GAST</name>
<keyword evidence="2" id="KW-1185">Reference proteome</keyword>
<proteinExistence type="predicted"/>
<accession>A0AAE1DSM9</accession>
<organism evidence="1 2">
    <name type="scientific">Elysia crispata</name>
    <name type="common">lettuce slug</name>
    <dbReference type="NCBI Taxonomy" id="231223"/>
    <lineage>
        <taxon>Eukaryota</taxon>
        <taxon>Metazoa</taxon>
        <taxon>Spiralia</taxon>
        <taxon>Lophotrochozoa</taxon>
        <taxon>Mollusca</taxon>
        <taxon>Gastropoda</taxon>
        <taxon>Heterobranchia</taxon>
        <taxon>Euthyneura</taxon>
        <taxon>Panpulmonata</taxon>
        <taxon>Sacoglossa</taxon>
        <taxon>Placobranchoidea</taxon>
        <taxon>Plakobranchidae</taxon>
        <taxon>Elysia</taxon>
    </lineage>
</organism>
<reference evidence="1" key="1">
    <citation type="journal article" date="2023" name="G3 (Bethesda)">
        <title>A reference genome for the long-term kleptoplast-retaining sea slug Elysia crispata morphotype clarki.</title>
        <authorList>
            <person name="Eastman K.E."/>
            <person name="Pendleton A.L."/>
            <person name="Shaikh M.A."/>
            <person name="Suttiyut T."/>
            <person name="Ogas R."/>
            <person name="Tomko P."/>
            <person name="Gavelis G."/>
            <person name="Widhalm J.R."/>
            <person name="Wisecaver J.H."/>
        </authorList>
    </citation>
    <scope>NUCLEOTIDE SEQUENCE</scope>
    <source>
        <strain evidence="1">ECLA1</strain>
    </source>
</reference>
<dbReference type="Proteomes" id="UP001283361">
    <property type="component" value="Unassembled WGS sequence"/>
</dbReference>
<gene>
    <name evidence="1" type="ORF">RRG08_051656</name>
</gene>
<dbReference type="EMBL" id="JAWDGP010002758">
    <property type="protein sequence ID" value="KAK3780178.1"/>
    <property type="molecule type" value="Genomic_DNA"/>
</dbReference>
<dbReference type="AlphaFoldDB" id="A0AAE1DSM9"/>
<protein>
    <submittedName>
        <fullName evidence="1">Uncharacterized protein</fullName>
    </submittedName>
</protein>
<evidence type="ECO:0000313" key="2">
    <source>
        <dbReference type="Proteomes" id="UP001283361"/>
    </source>
</evidence>
<evidence type="ECO:0000313" key="1">
    <source>
        <dbReference type="EMBL" id="KAK3780178.1"/>
    </source>
</evidence>
<sequence>MPFFISDTETTENFLKPCDLTEKQARLRLIWNCLKQERSVYQLTTGTECPALATEPLQLYGHRLQQVTDNDPMTLSRAGLSPESILSGHDRLSHLQVRAVQITKPGPWGPVTWVSSTHSVTSTAAILPAHHITALTTLHNEIRRGWGKNCGRIPEVRSLEEKVEEEEGHCQYLGASVPTHGASLSEAGDKTVLQKHLVPPSPKPSLVDVPFGLRT</sequence>